<dbReference type="AlphaFoldDB" id="X1P6S4"/>
<dbReference type="InterPro" id="IPR040843">
    <property type="entry name" value="RAMA"/>
</dbReference>
<proteinExistence type="predicted"/>
<evidence type="ECO:0000259" key="1">
    <source>
        <dbReference type="Pfam" id="PF18755"/>
    </source>
</evidence>
<gene>
    <name evidence="2" type="ORF">S06H3_52730</name>
</gene>
<dbReference type="Pfam" id="PF18755">
    <property type="entry name" value="RAMA"/>
    <property type="match status" value="1"/>
</dbReference>
<protein>
    <recommendedName>
        <fullName evidence="1">RAMA domain-containing protein</fullName>
    </recommendedName>
</protein>
<accession>X1P6S4</accession>
<feature type="domain" description="RAMA" evidence="1">
    <location>
        <begin position="151"/>
        <end position="226"/>
    </location>
</feature>
<comment type="caution">
    <text evidence="2">The sequence shown here is derived from an EMBL/GenBank/DDBJ whole genome shotgun (WGS) entry which is preliminary data.</text>
</comment>
<evidence type="ECO:0000313" key="2">
    <source>
        <dbReference type="EMBL" id="GAI51538.1"/>
    </source>
</evidence>
<name>X1P6S4_9ZZZZ</name>
<reference evidence="2" key="1">
    <citation type="journal article" date="2014" name="Front. Microbiol.">
        <title>High frequency of phylogenetically diverse reductive dehalogenase-homologous genes in deep subseafloor sedimentary metagenomes.</title>
        <authorList>
            <person name="Kawai M."/>
            <person name="Futagami T."/>
            <person name="Toyoda A."/>
            <person name="Takaki Y."/>
            <person name="Nishi S."/>
            <person name="Hori S."/>
            <person name="Arai W."/>
            <person name="Tsubouchi T."/>
            <person name="Morono Y."/>
            <person name="Uchiyama I."/>
            <person name="Ito T."/>
            <person name="Fujiyama A."/>
            <person name="Inagaki F."/>
            <person name="Takami H."/>
        </authorList>
    </citation>
    <scope>NUCLEOTIDE SEQUENCE</scope>
    <source>
        <strain evidence="2">Expedition CK06-06</strain>
    </source>
</reference>
<sequence>LEVELASHPLYDHIIPQLTKFNRGIEGVSTKKSLIDMFYDEIKTNPILEARVKEKIGSGEVYKFISDLISDKPSIIIVINERTSELEEAIRDIRGDVKILEFKIFRREGISEEIDAYLFNPVINLKNMEKSFEPKPGLPISKRSNNKSILPVGLKIYKEYKNIRLEAEIIENNKIKFNGKIYNSPSRAAVAAIQSTGSKRPTEDGWRFWKYKDPKTGKEELLDELRK</sequence>
<organism evidence="2">
    <name type="scientific">marine sediment metagenome</name>
    <dbReference type="NCBI Taxonomy" id="412755"/>
    <lineage>
        <taxon>unclassified sequences</taxon>
        <taxon>metagenomes</taxon>
        <taxon>ecological metagenomes</taxon>
    </lineage>
</organism>
<feature type="non-terminal residue" evidence="2">
    <location>
        <position position="1"/>
    </location>
</feature>
<dbReference type="EMBL" id="BARV01033560">
    <property type="protein sequence ID" value="GAI51538.1"/>
    <property type="molecule type" value="Genomic_DNA"/>
</dbReference>